<dbReference type="RefSeq" id="WP_245727783.1">
    <property type="nucleotide sequence ID" value="NZ_FOBH01000003.1"/>
</dbReference>
<evidence type="ECO:0000256" key="1">
    <source>
        <dbReference type="SAM" id="MobiDB-lite"/>
    </source>
</evidence>
<dbReference type="STRING" id="1233.SAMN05216387_103222"/>
<dbReference type="GO" id="GO:0005829">
    <property type="term" value="C:cytosol"/>
    <property type="evidence" value="ECO:0007669"/>
    <property type="project" value="TreeGrafter"/>
</dbReference>
<evidence type="ECO:0000259" key="2">
    <source>
        <dbReference type="PROSITE" id="PS50851"/>
    </source>
</evidence>
<dbReference type="Gene3D" id="2.40.50.180">
    <property type="entry name" value="CheA-289, Domain 4"/>
    <property type="match status" value="1"/>
</dbReference>
<dbReference type="EMBL" id="FOBH01000003">
    <property type="protein sequence ID" value="SEK85958.1"/>
    <property type="molecule type" value="Genomic_DNA"/>
</dbReference>
<dbReference type="InterPro" id="IPR039315">
    <property type="entry name" value="CheW"/>
</dbReference>
<dbReference type="PANTHER" id="PTHR22617:SF23">
    <property type="entry name" value="CHEMOTAXIS PROTEIN CHEW"/>
    <property type="match status" value="1"/>
</dbReference>
<protein>
    <submittedName>
        <fullName evidence="3">CheW protein</fullName>
    </submittedName>
</protein>
<organism evidence="3 4">
    <name type="scientific">Nitrosovibrio tenuis</name>
    <dbReference type="NCBI Taxonomy" id="1233"/>
    <lineage>
        <taxon>Bacteria</taxon>
        <taxon>Pseudomonadati</taxon>
        <taxon>Pseudomonadota</taxon>
        <taxon>Betaproteobacteria</taxon>
        <taxon>Nitrosomonadales</taxon>
        <taxon>Nitrosomonadaceae</taxon>
        <taxon>Nitrosovibrio</taxon>
    </lineage>
</organism>
<reference evidence="3 4" key="1">
    <citation type="submission" date="2016-10" db="EMBL/GenBank/DDBJ databases">
        <authorList>
            <person name="de Groot N.N."/>
        </authorList>
    </citation>
    <scope>NUCLEOTIDE SEQUENCE [LARGE SCALE GENOMIC DNA]</scope>
    <source>
        <strain evidence="3 4">Nv1</strain>
    </source>
</reference>
<dbReference type="GO" id="GO:0007165">
    <property type="term" value="P:signal transduction"/>
    <property type="evidence" value="ECO:0007669"/>
    <property type="project" value="InterPro"/>
</dbReference>
<proteinExistence type="predicted"/>
<dbReference type="GO" id="GO:0006935">
    <property type="term" value="P:chemotaxis"/>
    <property type="evidence" value="ECO:0007669"/>
    <property type="project" value="InterPro"/>
</dbReference>
<dbReference type="AlphaFoldDB" id="A0A1H7KGN4"/>
<feature type="region of interest" description="Disordered" evidence="1">
    <location>
        <begin position="1"/>
        <end position="24"/>
    </location>
</feature>
<dbReference type="InterPro" id="IPR036061">
    <property type="entry name" value="CheW-like_dom_sf"/>
</dbReference>
<gene>
    <name evidence="3" type="ORF">SAMN05216387_103222</name>
</gene>
<dbReference type="PROSITE" id="PS50851">
    <property type="entry name" value="CHEW"/>
    <property type="match status" value="1"/>
</dbReference>
<evidence type="ECO:0000313" key="3">
    <source>
        <dbReference type="EMBL" id="SEK85958.1"/>
    </source>
</evidence>
<dbReference type="Gene3D" id="2.30.30.40">
    <property type="entry name" value="SH3 Domains"/>
    <property type="match status" value="1"/>
</dbReference>
<dbReference type="PANTHER" id="PTHR22617">
    <property type="entry name" value="CHEMOTAXIS SENSOR HISTIDINE KINASE-RELATED"/>
    <property type="match status" value="1"/>
</dbReference>
<sequence>MTDTPDTSPQKDAKPGVAKYSGSELDPRLDTMRTALESVWAPSAEETQRILQERALTLAHEPSGHESTDDVIEVLEFTLAYERYAVETHYVRQVAMLEHLVPLPCTPAFVLGIVNLRGAILPVLDLKRFFELPVKGLTDLNKIIVLKWEKMLFCILADEIVGVRNIALGHIQPSLPTLTGVRKDYLKGVTPERVALLDAEKFLASENIIVREHVTE</sequence>
<dbReference type="SMART" id="SM00260">
    <property type="entry name" value="CheW"/>
    <property type="match status" value="1"/>
</dbReference>
<feature type="domain" description="CheW-like" evidence="2">
    <location>
        <begin position="71"/>
        <end position="208"/>
    </location>
</feature>
<name>A0A1H7KGN4_9PROT</name>
<evidence type="ECO:0000313" key="4">
    <source>
        <dbReference type="Proteomes" id="UP000198620"/>
    </source>
</evidence>
<keyword evidence="4" id="KW-1185">Reference proteome</keyword>
<dbReference type="SUPFAM" id="SSF50341">
    <property type="entry name" value="CheW-like"/>
    <property type="match status" value="1"/>
</dbReference>
<dbReference type="InterPro" id="IPR002545">
    <property type="entry name" value="CheW-lke_dom"/>
</dbReference>
<dbReference type="Pfam" id="PF01584">
    <property type="entry name" value="CheW"/>
    <property type="match status" value="1"/>
</dbReference>
<dbReference type="Proteomes" id="UP000198620">
    <property type="component" value="Unassembled WGS sequence"/>
</dbReference>
<accession>A0A1H7KGN4</accession>